<name>A0A0W7WX55_9ACTN</name>
<proteinExistence type="predicted"/>
<dbReference type="EMBL" id="LOCL01000048">
    <property type="protein sequence ID" value="KUF15064.1"/>
    <property type="molecule type" value="Genomic_DNA"/>
</dbReference>
<keyword evidence="3" id="KW-1185">Reference proteome</keyword>
<comment type="caution">
    <text evidence="2">The sequence shown here is derived from an EMBL/GenBank/DDBJ whole genome shotgun (WGS) entry which is preliminary data.</text>
</comment>
<sequence length="369" mass="39278">MEPVRFVQCLFCGKDLKQGGGPGRRREYCDRSCRRRAQLRRERETAAQSPVRFGAGAAERLQSLTDQLVRLASCDAPLEQLLRGAADVSAALHRLTAAVVHDARQDGQEWDAIARAAGISTSSARSVFSHNRLVELLSERPTLPQSHGAWLLRTDPHGHSGASGRSGRSDHGGRGGLASALSCLHGASGMSVTRAAEACGLTVEELGLVLSGAWTPPWPVVRKLAVTVQARPEELQGLWLAANDSASTAAWPSLQTASRRLRDHLRGLYLAAGRPSLRQIVWPADVTALDVRAVLEGRRTPGWPLTAGIAQGLGAPTAPVRAIWQEVHYALLTTPDPLPLHGAATQPTDPASASSPSAPSSPSSFVIHL</sequence>
<evidence type="ECO:0008006" key="4">
    <source>
        <dbReference type="Google" id="ProtNLM"/>
    </source>
</evidence>
<evidence type="ECO:0000313" key="2">
    <source>
        <dbReference type="EMBL" id="KUF15064.1"/>
    </source>
</evidence>
<evidence type="ECO:0000313" key="3">
    <source>
        <dbReference type="Proteomes" id="UP000054804"/>
    </source>
</evidence>
<feature type="region of interest" description="Disordered" evidence="1">
    <location>
        <begin position="154"/>
        <end position="173"/>
    </location>
</feature>
<gene>
    <name evidence="2" type="ORF">AT728_26720</name>
</gene>
<accession>A0A0W7WX55</accession>
<evidence type="ECO:0000256" key="1">
    <source>
        <dbReference type="SAM" id="MobiDB-lite"/>
    </source>
</evidence>
<organism evidence="2 3">
    <name type="scientific">Streptomyces silvensis</name>
    <dbReference type="NCBI Taxonomy" id="1765722"/>
    <lineage>
        <taxon>Bacteria</taxon>
        <taxon>Bacillati</taxon>
        <taxon>Actinomycetota</taxon>
        <taxon>Actinomycetes</taxon>
        <taxon>Kitasatosporales</taxon>
        <taxon>Streptomycetaceae</taxon>
        <taxon>Streptomyces</taxon>
    </lineage>
</organism>
<dbReference type="Proteomes" id="UP000054804">
    <property type="component" value="Unassembled WGS sequence"/>
</dbReference>
<feature type="region of interest" description="Disordered" evidence="1">
    <location>
        <begin position="340"/>
        <end position="369"/>
    </location>
</feature>
<feature type="compositionally biased region" description="Low complexity" evidence="1">
    <location>
        <begin position="350"/>
        <end position="369"/>
    </location>
</feature>
<protein>
    <recommendedName>
        <fullName evidence="4">HTH cro/C1-type domain-containing protein</fullName>
    </recommendedName>
</protein>
<dbReference type="RefSeq" id="WP_058850627.1">
    <property type="nucleotide sequence ID" value="NZ_LOCL01000048.1"/>
</dbReference>
<reference evidence="2 3" key="1">
    <citation type="submission" date="2015-12" db="EMBL/GenBank/DDBJ databases">
        <title>Draft genome sequence of Streptomyces silvensis ATCC 53525, a producer of novel hormone antagonists.</title>
        <authorList>
            <person name="Johnston C.W."/>
            <person name="Li Y."/>
            <person name="Magarvey N.A."/>
        </authorList>
    </citation>
    <scope>NUCLEOTIDE SEQUENCE [LARGE SCALE GENOMIC DNA]</scope>
    <source>
        <strain evidence="2 3">ATCC 53525</strain>
    </source>
</reference>
<dbReference type="OrthoDB" id="3829505at2"/>
<dbReference type="AlphaFoldDB" id="A0A0W7WX55"/>
<dbReference type="STRING" id="1765722.AT728_26720"/>